<proteinExistence type="inferred from homology"/>
<dbReference type="EMBL" id="LAZP02000124">
    <property type="protein sequence ID" value="PFH60517.1"/>
    <property type="molecule type" value="Genomic_DNA"/>
</dbReference>
<dbReference type="Proteomes" id="UP000037136">
    <property type="component" value="Unassembled WGS sequence"/>
</dbReference>
<dbReference type="GO" id="GO:0005739">
    <property type="term" value="C:mitochondrion"/>
    <property type="evidence" value="ECO:0007669"/>
    <property type="project" value="UniProtKB-SubCell"/>
</dbReference>
<dbReference type="InterPro" id="IPR039603">
    <property type="entry name" value="Ribosomal_mS41"/>
</dbReference>
<name>A0A2A9PI06_OPHUN</name>
<dbReference type="InterPro" id="IPR019083">
    <property type="entry name" value="SAM_Ribosomal_mS41"/>
</dbReference>
<keyword evidence="7" id="KW-1185">Reference proteome</keyword>
<dbReference type="PANTHER" id="PTHR28235">
    <property type="entry name" value="PROTEIN FYV4, MITOCHONDRIAL"/>
    <property type="match status" value="1"/>
</dbReference>
<evidence type="ECO:0000256" key="2">
    <source>
        <dbReference type="ARBA" id="ARBA00010492"/>
    </source>
</evidence>
<evidence type="ECO:0000256" key="1">
    <source>
        <dbReference type="ARBA" id="ARBA00004173"/>
    </source>
</evidence>
<dbReference type="SMART" id="SM01238">
    <property type="entry name" value="IGR"/>
    <property type="match status" value="1"/>
</dbReference>
<evidence type="ECO:0000313" key="6">
    <source>
        <dbReference type="EMBL" id="PFH60517.1"/>
    </source>
</evidence>
<comment type="subcellular location">
    <subcellularLocation>
        <location evidence="1">Mitochondrion</location>
    </subcellularLocation>
</comment>
<dbReference type="PANTHER" id="PTHR28235:SF1">
    <property type="entry name" value="SMALL RIBOSOMAL SUBUNIT PROTEIN MS41"/>
    <property type="match status" value="1"/>
</dbReference>
<evidence type="ECO:0000256" key="3">
    <source>
        <dbReference type="ARBA" id="ARBA00023128"/>
    </source>
</evidence>
<comment type="similarity">
    <text evidence="2">Belongs to the mitochondrion-specific ribosomal protein mS41 family.</text>
</comment>
<keyword evidence="3" id="KW-0496">Mitochondrion</keyword>
<comment type="caution">
    <text evidence="6">The sequence shown here is derived from an EMBL/GenBank/DDBJ whole genome shotgun (WGS) entry which is preliminary data.</text>
</comment>
<gene>
    <name evidence="6" type="ORF">XA68_10831</name>
</gene>
<dbReference type="STRING" id="268505.A0A2A9PI06"/>
<reference evidence="6 7" key="2">
    <citation type="journal article" date="2017" name="Sci. Rep.">
        <title>Ant-infecting Ophiocordyceps genomes reveal a high diversity of potential behavioral manipulation genes and a possible major role for enterotoxins.</title>
        <authorList>
            <person name="de Bekker C."/>
            <person name="Ohm R.A."/>
            <person name="Evans H.C."/>
            <person name="Brachmann A."/>
            <person name="Hughes D.P."/>
        </authorList>
    </citation>
    <scope>NUCLEOTIDE SEQUENCE [LARGE SCALE GENOMIC DNA]</scope>
    <source>
        <strain evidence="6 7">SC16a</strain>
    </source>
</reference>
<protein>
    <recommendedName>
        <fullName evidence="4">Small ribosomal subunit protein mS41</fullName>
    </recommendedName>
</protein>
<dbReference type="AlphaFoldDB" id="A0A2A9PI06"/>
<feature type="domain" description="Small ribosomal subunit protein mS41 SAM" evidence="5">
    <location>
        <begin position="85"/>
        <end position="141"/>
    </location>
</feature>
<sequence>MWERSMTIREVLATERRSSFYIVTSFDAGRGAGLFSRTEMRTVQLRPQPRVLTNHLVSVLCPRRLFHGTRKAPPIPEPRPFVPDVETFFTLIGRGLKKHASKFPSWKALFSLAPSDFKAMNIEPPRLRRYLIRWIHRYRAGDLGPGADFRFVEDGVALLKVASSARHDRAAECRCVVNVPPGETTISALPFTLVRPIGYAISGLRTITGPFARPLPGGAGAVVKITEGMWEDRRGRKIDGGERRQTLVRFKRRIAARREAAEEEALKHM</sequence>
<reference evidence="6 7" key="1">
    <citation type="journal article" date="2015" name="BMC Genomics">
        <title>Gene expression during zombie ant biting behavior reflects the complexity underlying fungal parasitic behavioral manipulation.</title>
        <authorList>
            <person name="de Bekker C."/>
            <person name="Ohm R.A."/>
            <person name="Loreto R.G."/>
            <person name="Sebastian A."/>
            <person name="Albert I."/>
            <person name="Merrow M."/>
            <person name="Brachmann A."/>
            <person name="Hughes D.P."/>
        </authorList>
    </citation>
    <scope>NUCLEOTIDE SEQUENCE [LARGE SCALE GENOMIC DNA]</scope>
    <source>
        <strain evidence="6 7">SC16a</strain>
    </source>
</reference>
<accession>A0A2A9PI06</accession>
<evidence type="ECO:0000259" key="5">
    <source>
        <dbReference type="SMART" id="SM01238"/>
    </source>
</evidence>
<dbReference type="OrthoDB" id="18595at2759"/>
<organism evidence="6 7">
    <name type="scientific">Ophiocordyceps unilateralis</name>
    <name type="common">Zombie-ant fungus</name>
    <name type="synonym">Torrubia unilateralis</name>
    <dbReference type="NCBI Taxonomy" id="268505"/>
    <lineage>
        <taxon>Eukaryota</taxon>
        <taxon>Fungi</taxon>
        <taxon>Dikarya</taxon>
        <taxon>Ascomycota</taxon>
        <taxon>Pezizomycotina</taxon>
        <taxon>Sordariomycetes</taxon>
        <taxon>Hypocreomycetidae</taxon>
        <taxon>Hypocreales</taxon>
        <taxon>Ophiocordycipitaceae</taxon>
        <taxon>Ophiocordyceps</taxon>
    </lineage>
</organism>
<evidence type="ECO:0000313" key="7">
    <source>
        <dbReference type="Proteomes" id="UP000037136"/>
    </source>
</evidence>
<evidence type="ECO:0000256" key="4">
    <source>
        <dbReference type="ARBA" id="ARBA00035129"/>
    </source>
</evidence>
<dbReference type="Pfam" id="PF09597">
    <property type="entry name" value="SAM_Ribosomal_mS41"/>
    <property type="match status" value="1"/>
</dbReference>